<dbReference type="OrthoDB" id="4413962at2"/>
<dbReference type="PATRIC" id="fig|1544413.3.peg.1433"/>
<proteinExistence type="predicted"/>
<evidence type="ECO:0000313" key="2">
    <source>
        <dbReference type="Proteomes" id="UP000050488"/>
    </source>
</evidence>
<dbReference type="STRING" id="1544413.Clow_01432"/>
<keyword evidence="2" id="KW-1185">Reference proteome</keyword>
<protein>
    <submittedName>
        <fullName evidence="1">Uncharacterized protein</fullName>
    </submittedName>
</protein>
<gene>
    <name evidence="1" type="ORF">Clow_01432</name>
</gene>
<evidence type="ECO:0000313" key="1">
    <source>
        <dbReference type="EMBL" id="KQB86079.1"/>
    </source>
</evidence>
<comment type="caution">
    <text evidence="1">The sequence shown here is derived from an EMBL/GenBank/DDBJ whole genome shotgun (WGS) entry which is preliminary data.</text>
</comment>
<dbReference type="AlphaFoldDB" id="A0A0Q0YUQ5"/>
<reference evidence="1 2" key="1">
    <citation type="submission" date="2015-10" db="EMBL/GenBank/DDBJ databases">
        <title>Corynebacteirum lowii and Corynebacterium oculi species nova, derived from human clinical disease and and emended description of Corynebacterium mastiditis.</title>
        <authorList>
            <person name="Bernard K."/>
            <person name="Pacheco A.L."/>
            <person name="Mcdougall C."/>
            <person name="Burtx T."/>
            <person name="Weibe D."/>
            <person name="Tyler S."/>
            <person name="Olson A.B."/>
            <person name="Cnockaert M."/>
            <person name="Eguchi H."/>
            <person name="Kuwahara T."/>
            <person name="Nakayama-Imaohji H."/>
            <person name="Boudewijins M."/>
            <person name="Van Hoecke F."/>
            <person name="Bernier A.-M."/>
            <person name="Vandamme P."/>
        </authorList>
    </citation>
    <scope>NUCLEOTIDE SEQUENCE [LARGE SCALE GENOMIC DNA]</scope>
    <source>
        <strain evidence="1 2">NML 130206</strain>
    </source>
</reference>
<name>A0A0Q0YUQ5_9CORY</name>
<organism evidence="1 2">
    <name type="scientific">Corynebacterium lowii</name>
    <dbReference type="NCBI Taxonomy" id="1544413"/>
    <lineage>
        <taxon>Bacteria</taxon>
        <taxon>Bacillati</taxon>
        <taxon>Actinomycetota</taxon>
        <taxon>Actinomycetes</taxon>
        <taxon>Mycobacteriales</taxon>
        <taxon>Corynebacteriaceae</taxon>
        <taxon>Corynebacterium</taxon>
    </lineage>
</organism>
<dbReference type="EMBL" id="LKEV01000004">
    <property type="protein sequence ID" value="KQB86079.1"/>
    <property type="molecule type" value="Genomic_DNA"/>
</dbReference>
<sequence length="50" mass="5765">MSPELLTQIINDYPLTTPLVHLTGTLNLDDFAERTLNAWPDTRQLIEYYG</sequence>
<dbReference type="Proteomes" id="UP000050488">
    <property type="component" value="Unassembled WGS sequence"/>
</dbReference>
<dbReference type="RefSeq" id="WP_156334733.1">
    <property type="nucleotide sequence ID" value="NZ_JAUSQY010000001.1"/>
</dbReference>
<accession>A0A0Q0YUQ5</accession>